<dbReference type="InterPro" id="IPR049874">
    <property type="entry name" value="ROK_cs"/>
</dbReference>
<protein>
    <submittedName>
        <fullName evidence="2">Glucokinase</fullName>
    </submittedName>
</protein>
<evidence type="ECO:0000256" key="1">
    <source>
        <dbReference type="ARBA" id="ARBA00006479"/>
    </source>
</evidence>
<dbReference type="PANTHER" id="PTHR18964:SF149">
    <property type="entry name" value="BIFUNCTIONAL UDP-N-ACETYLGLUCOSAMINE 2-EPIMERASE_N-ACETYLMANNOSAMINE KINASE"/>
    <property type="match status" value="1"/>
</dbReference>
<dbReference type="InterPro" id="IPR000600">
    <property type="entry name" value="ROK"/>
</dbReference>
<sequence length="317" mass="34686">MNVLAIDLGGTSSKCAVFSEKKVIRCEFKVTTNKAAILQTIKLEIDQQLKKHQIDWATISQIGFAIPGFLDEKNGIVALAGNLNWCNFNIKEEAEKIFQKPVHIINDANAAALAEYWDRIYDKKESLVLYTLGTGIGGGIVLNGQLWTGANGFAGELGHGGSFQKLFACTCGLENCIEPVSSATGLTKLINQAADKNPGSLLHQLKEKEQHALKLVDIKPLFDQNDELTIATITRGLIPLAYHIVTMLYILNPEVIILAGGVTNLGVKLKNILEELVKSRIGDFMLKTFTLEISNLQDKAGMYGAGYYAISKMDKTK</sequence>
<dbReference type="InterPro" id="IPR043129">
    <property type="entry name" value="ATPase_NBD"/>
</dbReference>
<proteinExistence type="inferred from homology"/>
<dbReference type="Gene3D" id="3.30.420.40">
    <property type="match status" value="2"/>
</dbReference>
<dbReference type="PANTHER" id="PTHR18964">
    <property type="entry name" value="ROK (REPRESSOR, ORF, KINASE) FAMILY"/>
    <property type="match status" value="1"/>
</dbReference>
<dbReference type="KEGG" id="sphh:SDAV_001101"/>
<keyword evidence="3" id="KW-1185">Reference proteome</keyword>
<gene>
    <name evidence="2" type="ORF">SDAV_001101</name>
</gene>
<accession>A0A345DPE1</accession>
<dbReference type="Proteomes" id="UP000253689">
    <property type="component" value="Chromosome"/>
</dbReference>
<comment type="similarity">
    <text evidence="1">Belongs to the ROK (NagC/XylR) family.</text>
</comment>
<dbReference type="AlphaFoldDB" id="A0A345DPE1"/>
<evidence type="ECO:0000313" key="3">
    <source>
        <dbReference type="Proteomes" id="UP000253689"/>
    </source>
</evidence>
<name>A0A345DPE1_9MOLU</name>
<organism evidence="2 3">
    <name type="scientific">Spiroplasma phoeniceum P40</name>
    <dbReference type="NCBI Taxonomy" id="1276259"/>
    <lineage>
        <taxon>Bacteria</taxon>
        <taxon>Bacillati</taxon>
        <taxon>Mycoplasmatota</taxon>
        <taxon>Mollicutes</taxon>
        <taxon>Entomoplasmatales</taxon>
        <taxon>Spiroplasmataceae</taxon>
        <taxon>Spiroplasma</taxon>
    </lineage>
</organism>
<dbReference type="SUPFAM" id="SSF53067">
    <property type="entry name" value="Actin-like ATPase domain"/>
    <property type="match status" value="1"/>
</dbReference>
<evidence type="ECO:0000313" key="2">
    <source>
        <dbReference type="EMBL" id="AXF96079.1"/>
    </source>
</evidence>
<dbReference type="EMBL" id="CP031088">
    <property type="protein sequence ID" value="AXF96079.1"/>
    <property type="molecule type" value="Genomic_DNA"/>
</dbReference>
<dbReference type="PROSITE" id="PS01125">
    <property type="entry name" value="ROK"/>
    <property type="match status" value="1"/>
</dbReference>
<dbReference type="Pfam" id="PF00480">
    <property type="entry name" value="ROK"/>
    <property type="match status" value="1"/>
</dbReference>
<dbReference type="RefSeq" id="WP_114564833.1">
    <property type="nucleotide sequence ID" value="NZ_CP031088.1"/>
</dbReference>
<reference evidence="3" key="1">
    <citation type="submission" date="2018-07" db="EMBL/GenBank/DDBJ databases">
        <title>Complete Genome Sequence of Spiroplasma phoeniceum.</title>
        <authorList>
            <person name="Davis R.E."/>
            <person name="Shao J.Y."/>
            <person name="Zhao Y."/>
            <person name="Silver A."/>
            <person name="Stump z."/>
            <person name="Gasparich G."/>
        </authorList>
    </citation>
    <scope>NUCLEOTIDE SEQUENCE [LARGE SCALE GENOMIC DNA]</scope>
    <source>
        <strain evidence="3">P40</strain>
    </source>
</reference>